<dbReference type="InterPro" id="IPR038765">
    <property type="entry name" value="Papain-like_cys_pep_sf"/>
</dbReference>
<dbReference type="Pfam" id="PF08127">
    <property type="entry name" value="Propeptide_C1"/>
    <property type="match status" value="1"/>
</dbReference>
<dbReference type="Pfam" id="PF00112">
    <property type="entry name" value="Peptidase_C1"/>
    <property type="match status" value="1"/>
</dbReference>
<dbReference type="Gene3D" id="3.90.70.10">
    <property type="entry name" value="Cysteine proteinases"/>
    <property type="match status" value="1"/>
</dbReference>
<sequence>MKIKLILAITLATTFVECYGKEVKLSVKDRIYFKSGRVAIPLQFTTLSDHAINFINYINTTWKAGRNFDESVGERYLRGLMGVAKSMVKPRLPVLKHELSEFEIKNLPDEFDARKEWPKCKTIPEIRDQGSCGSCWAFGAAEAISDRICIASNGRLQPQISAQDLVSCCAYCGNGCFGGFPAAAWHYYAEFGIVSGGLYNSSEGCQPYGVAACEHHQKGPRPQCGELVRTPKCVRKCRDGFNETYFDDKYYGSNAYSIMNNVDQIKKEIMTHGPVEADFEVFSDFVQYKSGVYRRHSDRHLGGHAIRILGWGIENKVPYWLCANSWNSDWGDKGYFKILRGSNECNIENNIHAGTPKIDDDDDN</sequence>
<dbReference type="Proteomes" id="UP001142055">
    <property type="component" value="Chromosome 4"/>
</dbReference>
<dbReference type="GO" id="GO:0006508">
    <property type="term" value="P:proteolysis"/>
    <property type="evidence" value="ECO:0007669"/>
    <property type="project" value="UniProtKB-KW"/>
</dbReference>
<dbReference type="EMBL" id="JAPWDV010000004">
    <property type="protein sequence ID" value="KAJ6215498.1"/>
    <property type="molecule type" value="Genomic_DNA"/>
</dbReference>
<feature type="domain" description="Peptidase C1A papain C-terminal" evidence="9">
    <location>
        <begin position="107"/>
        <end position="355"/>
    </location>
</feature>
<gene>
    <name evidence="10" type="ORF">RDWZM_009998</name>
</gene>
<evidence type="ECO:0000313" key="11">
    <source>
        <dbReference type="Proteomes" id="UP001142055"/>
    </source>
</evidence>
<dbReference type="InterPro" id="IPR000668">
    <property type="entry name" value="Peptidase_C1A_C"/>
</dbReference>
<evidence type="ECO:0000256" key="3">
    <source>
        <dbReference type="ARBA" id="ARBA00022729"/>
    </source>
</evidence>
<dbReference type="InterPro" id="IPR000169">
    <property type="entry name" value="Pept_cys_AS"/>
</dbReference>
<evidence type="ECO:0000256" key="6">
    <source>
        <dbReference type="ARBA" id="ARBA00023145"/>
    </source>
</evidence>
<dbReference type="PROSITE" id="PS00139">
    <property type="entry name" value="THIOL_PROTEASE_CYS"/>
    <property type="match status" value="1"/>
</dbReference>
<dbReference type="InterPro" id="IPR025661">
    <property type="entry name" value="Pept_asp_AS"/>
</dbReference>
<evidence type="ECO:0000313" key="10">
    <source>
        <dbReference type="EMBL" id="KAJ6215498.1"/>
    </source>
</evidence>
<evidence type="ECO:0000259" key="9">
    <source>
        <dbReference type="SMART" id="SM00645"/>
    </source>
</evidence>
<evidence type="ECO:0000256" key="1">
    <source>
        <dbReference type="ARBA" id="ARBA00008455"/>
    </source>
</evidence>
<keyword evidence="2" id="KW-0645">Protease</keyword>
<comment type="caution">
    <text evidence="10">The sequence shown here is derived from an EMBL/GenBank/DDBJ whole genome shotgun (WGS) entry which is preliminary data.</text>
</comment>
<protein>
    <recommendedName>
        <fullName evidence="9">Peptidase C1A papain C-terminal domain-containing protein</fullName>
    </recommendedName>
</protein>
<dbReference type="InterPro" id="IPR013128">
    <property type="entry name" value="Peptidase_C1A"/>
</dbReference>
<dbReference type="PROSITE" id="PS00640">
    <property type="entry name" value="THIOL_PROTEASE_ASN"/>
    <property type="match status" value="1"/>
</dbReference>
<organism evidence="10 11">
    <name type="scientific">Blomia tropicalis</name>
    <name type="common">Mite</name>
    <dbReference type="NCBI Taxonomy" id="40697"/>
    <lineage>
        <taxon>Eukaryota</taxon>
        <taxon>Metazoa</taxon>
        <taxon>Ecdysozoa</taxon>
        <taxon>Arthropoda</taxon>
        <taxon>Chelicerata</taxon>
        <taxon>Arachnida</taxon>
        <taxon>Acari</taxon>
        <taxon>Acariformes</taxon>
        <taxon>Sarcoptiformes</taxon>
        <taxon>Astigmata</taxon>
        <taxon>Glycyphagoidea</taxon>
        <taxon>Echimyopodidae</taxon>
        <taxon>Blomia</taxon>
    </lineage>
</organism>
<keyword evidence="11" id="KW-1185">Reference proteome</keyword>
<evidence type="ECO:0000256" key="8">
    <source>
        <dbReference type="SAM" id="SignalP"/>
    </source>
</evidence>
<keyword evidence="6" id="KW-0865">Zymogen</keyword>
<comment type="similarity">
    <text evidence="1">Belongs to the peptidase C1 family.</text>
</comment>
<dbReference type="FunFam" id="3.90.70.10:FF:000031">
    <property type="entry name" value="Cathepsin B"/>
    <property type="match status" value="1"/>
</dbReference>
<evidence type="ECO:0000256" key="7">
    <source>
        <dbReference type="ARBA" id="ARBA00023157"/>
    </source>
</evidence>
<reference evidence="10" key="1">
    <citation type="submission" date="2022-12" db="EMBL/GenBank/DDBJ databases">
        <title>Genome assemblies of Blomia tropicalis.</title>
        <authorList>
            <person name="Cui Y."/>
        </authorList>
    </citation>
    <scope>NUCLEOTIDE SEQUENCE</scope>
    <source>
        <tissue evidence="10">Adult mites</tissue>
    </source>
</reference>
<keyword evidence="3 8" id="KW-0732">Signal</keyword>
<accession>A0A9Q0RHA8</accession>
<evidence type="ECO:0000256" key="5">
    <source>
        <dbReference type="ARBA" id="ARBA00022807"/>
    </source>
</evidence>
<dbReference type="PROSITE" id="PS00639">
    <property type="entry name" value="THIOL_PROTEASE_HIS"/>
    <property type="match status" value="1"/>
</dbReference>
<feature type="signal peptide" evidence="8">
    <location>
        <begin position="1"/>
        <end position="20"/>
    </location>
</feature>
<dbReference type="PANTHER" id="PTHR12411">
    <property type="entry name" value="CYSTEINE PROTEASE FAMILY C1-RELATED"/>
    <property type="match status" value="1"/>
</dbReference>
<dbReference type="GO" id="GO:0004197">
    <property type="term" value="F:cysteine-type endopeptidase activity"/>
    <property type="evidence" value="ECO:0007669"/>
    <property type="project" value="InterPro"/>
</dbReference>
<keyword evidence="7" id="KW-1015">Disulfide bond</keyword>
<name>A0A9Q0RHA8_BLOTA</name>
<dbReference type="InterPro" id="IPR025660">
    <property type="entry name" value="Pept_his_AS"/>
</dbReference>
<dbReference type="CDD" id="cd02620">
    <property type="entry name" value="Peptidase_C1A_CathepsinB"/>
    <property type="match status" value="1"/>
</dbReference>
<dbReference type="SMART" id="SM00645">
    <property type="entry name" value="Pept_C1"/>
    <property type="match status" value="1"/>
</dbReference>
<dbReference type="InterPro" id="IPR012599">
    <property type="entry name" value="Propeptide_C1A"/>
</dbReference>
<feature type="chain" id="PRO_5040148039" description="Peptidase C1A papain C-terminal domain-containing protein" evidence="8">
    <location>
        <begin position="21"/>
        <end position="364"/>
    </location>
</feature>
<keyword evidence="4" id="KW-0378">Hydrolase</keyword>
<evidence type="ECO:0000256" key="2">
    <source>
        <dbReference type="ARBA" id="ARBA00022670"/>
    </source>
</evidence>
<dbReference type="AlphaFoldDB" id="A0A9Q0RHA8"/>
<evidence type="ECO:0000256" key="4">
    <source>
        <dbReference type="ARBA" id="ARBA00022801"/>
    </source>
</evidence>
<dbReference type="OMA" id="VMVSTTW"/>
<proteinExistence type="inferred from homology"/>
<keyword evidence="5" id="KW-0788">Thiol protease</keyword>
<dbReference type="PRINTS" id="PR00705">
    <property type="entry name" value="PAPAIN"/>
</dbReference>
<dbReference type="SUPFAM" id="SSF54001">
    <property type="entry name" value="Cysteine proteinases"/>
    <property type="match status" value="1"/>
</dbReference>